<evidence type="ECO:0000313" key="7">
    <source>
        <dbReference type="EMBL" id="MFD0986103.1"/>
    </source>
</evidence>
<dbReference type="SUPFAM" id="SSF56349">
    <property type="entry name" value="DNA breaking-rejoining enzymes"/>
    <property type="match status" value="1"/>
</dbReference>
<evidence type="ECO:0000256" key="1">
    <source>
        <dbReference type="ARBA" id="ARBA00008857"/>
    </source>
</evidence>
<keyword evidence="4" id="KW-0233">DNA recombination</keyword>
<dbReference type="Gene3D" id="3.30.160.390">
    <property type="entry name" value="Integrase, DNA-binding domain"/>
    <property type="match status" value="1"/>
</dbReference>
<evidence type="ECO:0000256" key="4">
    <source>
        <dbReference type="ARBA" id="ARBA00023172"/>
    </source>
</evidence>
<dbReference type="RefSeq" id="WP_379085599.1">
    <property type="nucleotide sequence ID" value="NZ_JBHTJO010000001.1"/>
</dbReference>
<dbReference type="InterPro" id="IPR004107">
    <property type="entry name" value="Integrase_SAM-like_N"/>
</dbReference>
<feature type="domain" description="Tyr recombinase" evidence="6">
    <location>
        <begin position="203"/>
        <end position="382"/>
    </location>
</feature>
<dbReference type="PANTHER" id="PTHR30629">
    <property type="entry name" value="PROPHAGE INTEGRASE"/>
    <property type="match status" value="1"/>
</dbReference>
<dbReference type="CDD" id="cd00796">
    <property type="entry name" value="INT_Rci_Hp1_C"/>
    <property type="match status" value="1"/>
</dbReference>
<gene>
    <name evidence="7" type="ORF">ACFQ2F_03205</name>
</gene>
<dbReference type="InterPro" id="IPR038488">
    <property type="entry name" value="Integrase_DNA-bd_sf"/>
</dbReference>
<dbReference type="EMBL" id="JBHTJO010000001">
    <property type="protein sequence ID" value="MFD0986103.1"/>
    <property type="molecule type" value="Genomic_DNA"/>
</dbReference>
<comment type="caution">
    <text evidence="7">The sequence shown here is derived from an EMBL/GenBank/DDBJ whole genome shotgun (WGS) entry which is preliminary data.</text>
</comment>
<evidence type="ECO:0000256" key="5">
    <source>
        <dbReference type="SAM" id="MobiDB-lite"/>
    </source>
</evidence>
<dbReference type="PROSITE" id="PS51898">
    <property type="entry name" value="TYR_RECOMBINASE"/>
    <property type="match status" value="1"/>
</dbReference>
<keyword evidence="8" id="KW-1185">Reference proteome</keyword>
<dbReference type="InterPro" id="IPR002104">
    <property type="entry name" value="Integrase_catalytic"/>
</dbReference>
<reference evidence="8" key="1">
    <citation type="journal article" date="2019" name="Int. J. Syst. Evol. Microbiol.">
        <title>The Global Catalogue of Microorganisms (GCM) 10K type strain sequencing project: providing services to taxonomists for standard genome sequencing and annotation.</title>
        <authorList>
            <consortium name="The Broad Institute Genomics Platform"/>
            <consortium name="The Broad Institute Genome Sequencing Center for Infectious Disease"/>
            <person name="Wu L."/>
            <person name="Ma J."/>
        </authorList>
    </citation>
    <scope>NUCLEOTIDE SEQUENCE [LARGE SCALE GENOMIC DNA]</scope>
    <source>
        <strain evidence="8">CCUG 61697</strain>
    </source>
</reference>
<evidence type="ECO:0000259" key="6">
    <source>
        <dbReference type="PROSITE" id="PS51898"/>
    </source>
</evidence>
<dbReference type="PANTHER" id="PTHR30629:SF2">
    <property type="entry name" value="PROPHAGE INTEGRASE INTS-RELATED"/>
    <property type="match status" value="1"/>
</dbReference>
<feature type="compositionally biased region" description="Basic and acidic residues" evidence="5">
    <location>
        <begin position="400"/>
        <end position="415"/>
    </location>
</feature>
<organism evidence="7 8">
    <name type="scientific">Methyloligella solikamskensis</name>
    <dbReference type="NCBI Taxonomy" id="1177756"/>
    <lineage>
        <taxon>Bacteria</taxon>
        <taxon>Pseudomonadati</taxon>
        <taxon>Pseudomonadota</taxon>
        <taxon>Alphaproteobacteria</taxon>
        <taxon>Hyphomicrobiales</taxon>
        <taxon>Hyphomicrobiaceae</taxon>
        <taxon>Methyloligella</taxon>
    </lineage>
</organism>
<name>A0ABW3J8L8_9HYPH</name>
<dbReference type="InterPro" id="IPR011010">
    <property type="entry name" value="DNA_brk_join_enz"/>
</dbReference>
<dbReference type="InterPro" id="IPR010998">
    <property type="entry name" value="Integrase_recombinase_N"/>
</dbReference>
<dbReference type="Gene3D" id="1.10.150.130">
    <property type="match status" value="1"/>
</dbReference>
<evidence type="ECO:0000313" key="8">
    <source>
        <dbReference type="Proteomes" id="UP001597102"/>
    </source>
</evidence>
<accession>A0ABW3J8L8</accession>
<sequence>MFVLSAEGDEMSGRLTRNALKKMAPGDLLWDSELKGFGARRQRNATTFCLKCRVRGRQRWYSIGRLGSPWTLETARREALRLLLSIADGEEPVTRNTDKRPATVAEGIEQYLEEHGPKLKPSTRAEYTRLCRLQIIPKLGKLKLDEDMHREVGRLHSGLASTPRQANHVLMVFSSFISWTEANKLREEGKNPCRGIVKYREARRERYLSGEELGRIGNALARRDAAGDESPFSIAAVRLLILTGARLSEILTLKWSYVDIPRRQLRLPDSKTGAKVIRLNDAALTVLKAVPRVAGNPFVIVGEKHESHMVNLQKPWRRIRREAGLDDVRLHDLRHSYASVAAELGGSLPMIGKLLGHKHSQTTARYAHLAEDPIDHLNEEIGGRIAAALSSDIVPQPRNSAEDDRLPNANRLRTE</sequence>
<dbReference type="Pfam" id="PF14659">
    <property type="entry name" value="Phage_int_SAM_3"/>
    <property type="match status" value="1"/>
</dbReference>
<keyword evidence="2" id="KW-0229">DNA integration</keyword>
<dbReference type="InterPro" id="IPR025166">
    <property type="entry name" value="Integrase_DNA_bind_dom"/>
</dbReference>
<dbReference type="Proteomes" id="UP001597102">
    <property type="component" value="Unassembled WGS sequence"/>
</dbReference>
<comment type="similarity">
    <text evidence="1">Belongs to the 'phage' integrase family.</text>
</comment>
<dbReference type="Gene3D" id="1.10.443.10">
    <property type="entry name" value="Intergrase catalytic core"/>
    <property type="match status" value="1"/>
</dbReference>
<feature type="region of interest" description="Disordered" evidence="5">
    <location>
        <begin position="392"/>
        <end position="415"/>
    </location>
</feature>
<dbReference type="InterPro" id="IPR013762">
    <property type="entry name" value="Integrase-like_cat_sf"/>
</dbReference>
<proteinExistence type="inferred from homology"/>
<dbReference type="Pfam" id="PF00589">
    <property type="entry name" value="Phage_integrase"/>
    <property type="match status" value="1"/>
</dbReference>
<dbReference type="Pfam" id="PF13356">
    <property type="entry name" value="Arm-DNA-bind_3"/>
    <property type="match status" value="1"/>
</dbReference>
<evidence type="ECO:0000256" key="2">
    <source>
        <dbReference type="ARBA" id="ARBA00022908"/>
    </source>
</evidence>
<dbReference type="InterPro" id="IPR050808">
    <property type="entry name" value="Phage_Integrase"/>
</dbReference>
<evidence type="ECO:0000256" key="3">
    <source>
        <dbReference type="ARBA" id="ARBA00023125"/>
    </source>
</evidence>
<keyword evidence="3" id="KW-0238">DNA-binding</keyword>
<protein>
    <submittedName>
        <fullName evidence="7">Tyrosine-type recombinase/integrase</fullName>
    </submittedName>
</protein>